<protein>
    <submittedName>
        <fullName evidence="1">Uncharacterized protein</fullName>
    </submittedName>
</protein>
<keyword evidence="2" id="KW-1185">Reference proteome</keyword>
<organism evidence="1 2">
    <name type="scientific">Kroppenstedtia eburnea</name>
    <dbReference type="NCBI Taxonomy" id="714067"/>
    <lineage>
        <taxon>Bacteria</taxon>
        <taxon>Bacillati</taxon>
        <taxon>Bacillota</taxon>
        <taxon>Bacilli</taxon>
        <taxon>Bacillales</taxon>
        <taxon>Thermoactinomycetaceae</taxon>
        <taxon>Kroppenstedtia</taxon>
    </lineage>
</organism>
<proteinExistence type="predicted"/>
<dbReference type="EMBL" id="FTOD01000005">
    <property type="protein sequence ID" value="SIS78145.1"/>
    <property type="molecule type" value="Genomic_DNA"/>
</dbReference>
<evidence type="ECO:0000313" key="1">
    <source>
        <dbReference type="EMBL" id="SIS78145.1"/>
    </source>
</evidence>
<accession>A0A1N7LWB3</accession>
<reference evidence="2" key="1">
    <citation type="submission" date="2017-01" db="EMBL/GenBank/DDBJ databases">
        <authorList>
            <person name="Varghese N."/>
            <person name="Submissions S."/>
        </authorList>
    </citation>
    <scope>NUCLEOTIDE SEQUENCE [LARGE SCALE GENOMIC DNA]</scope>
    <source>
        <strain evidence="2">DSM 45196</strain>
    </source>
</reference>
<dbReference type="AlphaFoldDB" id="A0A1N7LWB3"/>
<dbReference type="Proteomes" id="UP000186795">
    <property type="component" value="Unassembled WGS sequence"/>
</dbReference>
<name>A0A1N7LWB3_9BACL</name>
<gene>
    <name evidence="1" type="ORF">SAMN05421790_10529</name>
</gene>
<evidence type="ECO:0000313" key="2">
    <source>
        <dbReference type="Proteomes" id="UP000186795"/>
    </source>
</evidence>
<sequence length="51" mass="5969">MEWYKNKTRADPQMIGMNHFRVRSENESSGPEFSLSSLFLINSSLLMHHIT</sequence>